<accession>A0AAN1WFV2</accession>
<feature type="signal peptide" evidence="2">
    <location>
        <begin position="1"/>
        <end position="20"/>
    </location>
</feature>
<dbReference type="EMBL" id="AP023086">
    <property type="protein sequence ID" value="BCD96836.1"/>
    <property type="molecule type" value="Genomic_DNA"/>
</dbReference>
<dbReference type="AlphaFoldDB" id="A0AAN1WFV2"/>
<keyword evidence="1 2" id="KW-0732">Signal</keyword>
<dbReference type="InterPro" id="IPR027385">
    <property type="entry name" value="Beta-barrel_OMP"/>
</dbReference>
<organism evidence="4 5">
    <name type="scientific">Marinagarivorans cellulosilyticus</name>
    <dbReference type="NCBI Taxonomy" id="2721545"/>
    <lineage>
        <taxon>Bacteria</taxon>
        <taxon>Pseudomonadati</taxon>
        <taxon>Pseudomonadota</taxon>
        <taxon>Gammaproteobacteria</taxon>
        <taxon>Cellvibrionales</taxon>
        <taxon>Cellvibrionaceae</taxon>
        <taxon>Marinagarivorans</taxon>
    </lineage>
</organism>
<sequence>MNKLLLPLLATTLLSAPSFADNSGFGVFGAIGQAKHDIEITNDSDTSFAIGGQYRFNSNFAIEVRYDDYGNFTTVSTEENIIGDNKISTDSLSAGVKGAIPLSDQFSIFAKIGFSSWDINTNYSYSSLDSSFSGSGSLSESGTDLYYGFGGEYSINENIVIGLDYTMLTMDIDNDSPDYDIGNFSLSLGYNF</sequence>
<evidence type="ECO:0000313" key="4">
    <source>
        <dbReference type="EMBL" id="BCD96836.1"/>
    </source>
</evidence>
<dbReference type="RefSeq" id="WP_236986319.1">
    <property type="nucleotide sequence ID" value="NZ_AP023086.1"/>
</dbReference>
<keyword evidence="5" id="KW-1185">Reference proteome</keyword>
<evidence type="ECO:0000313" key="5">
    <source>
        <dbReference type="Proteomes" id="UP001320119"/>
    </source>
</evidence>
<evidence type="ECO:0000256" key="2">
    <source>
        <dbReference type="SAM" id="SignalP"/>
    </source>
</evidence>
<feature type="chain" id="PRO_5042978840" evidence="2">
    <location>
        <begin position="21"/>
        <end position="192"/>
    </location>
</feature>
<proteinExistence type="predicted"/>
<dbReference type="Gene3D" id="2.40.160.20">
    <property type="match status" value="1"/>
</dbReference>
<dbReference type="SUPFAM" id="SSF56925">
    <property type="entry name" value="OMPA-like"/>
    <property type="match status" value="1"/>
</dbReference>
<evidence type="ECO:0000259" key="3">
    <source>
        <dbReference type="Pfam" id="PF13505"/>
    </source>
</evidence>
<evidence type="ECO:0000256" key="1">
    <source>
        <dbReference type="ARBA" id="ARBA00022729"/>
    </source>
</evidence>
<gene>
    <name evidence="4" type="ORF">MARGE09_P1036</name>
</gene>
<dbReference type="InterPro" id="IPR011250">
    <property type="entry name" value="OMP/PagP_B-barrel"/>
</dbReference>
<name>A0AAN1WFV2_9GAMM</name>
<feature type="domain" description="Outer membrane protein beta-barrel" evidence="3">
    <location>
        <begin position="8"/>
        <end position="192"/>
    </location>
</feature>
<protein>
    <submittedName>
        <fullName evidence="4">OmpA-OmpF porin, OOP family</fullName>
    </submittedName>
</protein>
<dbReference type="Pfam" id="PF13505">
    <property type="entry name" value="OMP_b-brl"/>
    <property type="match status" value="1"/>
</dbReference>
<dbReference type="Proteomes" id="UP001320119">
    <property type="component" value="Chromosome"/>
</dbReference>
<dbReference type="KEGG" id="marq:MARGE09_P1036"/>
<reference evidence="4 5" key="1">
    <citation type="journal article" date="2022" name="IScience">
        <title>An ultrasensitive nanofiber-based assay for enzymatic hydrolysis and deep-sea microbial degradation of cellulose.</title>
        <authorList>
            <person name="Tsudome M."/>
            <person name="Tachioka M."/>
            <person name="Miyazaki M."/>
            <person name="Uchimura K."/>
            <person name="Tsuda M."/>
            <person name="Takaki Y."/>
            <person name="Deguchi S."/>
        </authorList>
    </citation>
    <scope>NUCLEOTIDE SEQUENCE [LARGE SCALE GENOMIC DNA]</scope>
    <source>
        <strain evidence="4 5">GE09</strain>
    </source>
</reference>